<organism evidence="3 4">
    <name type="scientific">Acidovorax cavernicola</name>
    <dbReference type="NCBI Taxonomy" id="1675792"/>
    <lineage>
        <taxon>Bacteria</taxon>
        <taxon>Pseudomonadati</taxon>
        <taxon>Pseudomonadota</taxon>
        <taxon>Betaproteobacteria</taxon>
        <taxon>Burkholderiales</taxon>
        <taxon>Comamonadaceae</taxon>
        <taxon>Acidovorax</taxon>
    </lineage>
</organism>
<evidence type="ECO:0000313" key="3">
    <source>
        <dbReference type="EMBL" id="RIX80823.1"/>
    </source>
</evidence>
<dbReference type="RefSeq" id="WP_119553579.1">
    <property type="nucleotide sequence ID" value="NZ_QXMN01000011.1"/>
</dbReference>
<dbReference type="AlphaFoldDB" id="A0A9X8D5J2"/>
<dbReference type="EMBL" id="QXMN01000011">
    <property type="protein sequence ID" value="RIX80823.1"/>
    <property type="molecule type" value="Genomic_DNA"/>
</dbReference>
<dbReference type="GO" id="GO:0015562">
    <property type="term" value="F:efflux transmembrane transporter activity"/>
    <property type="evidence" value="ECO:0007669"/>
    <property type="project" value="InterPro"/>
</dbReference>
<keyword evidence="4" id="KW-1185">Reference proteome</keyword>
<dbReference type="SUPFAM" id="SSF56954">
    <property type="entry name" value="Outer membrane efflux proteins (OEP)"/>
    <property type="match status" value="1"/>
</dbReference>
<dbReference type="InterPro" id="IPR003423">
    <property type="entry name" value="OMP_efflux"/>
</dbReference>
<dbReference type="GO" id="GO:0005886">
    <property type="term" value="C:plasma membrane"/>
    <property type="evidence" value="ECO:0007669"/>
    <property type="project" value="UniProtKB-SubCell"/>
</dbReference>
<name>A0A9X8D5J2_9BURK</name>
<accession>A0A9X8D5J2</accession>
<comment type="caution">
    <text evidence="3">The sequence shown here is derived from an EMBL/GenBank/DDBJ whole genome shotgun (WGS) entry which is preliminary data.</text>
</comment>
<evidence type="ECO:0000256" key="1">
    <source>
        <dbReference type="ARBA" id="ARBA00007613"/>
    </source>
</evidence>
<dbReference type="Pfam" id="PF02321">
    <property type="entry name" value="OEP"/>
    <property type="match status" value="2"/>
</dbReference>
<reference evidence="3 4" key="1">
    <citation type="submission" date="2018-09" db="EMBL/GenBank/DDBJ databases">
        <title>Acidovorax cavernicola nov. sp. isolated from Gruta de las Maravillas (Aracena, Spain).</title>
        <authorList>
            <person name="Jurado V."/>
            <person name="Gutierrez-Patricio S."/>
            <person name="Gonzalez-Pimentel J.L."/>
            <person name="Miller A.Z."/>
            <person name="Laiz L."/>
            <person name="Saiz-Jimenez C."/>
        </authorList>
    </citation>
    <scope>NUCLEOTIDE SEQUENCE [LARGE SCALE GENOMIC DNA]</scope>
    <source>
        <strain evidence="3 4">1011MAR4D40.2</strain>
    </source>
</reference>
<comment type="similarity">
    <text evidence="1 2">Belongs to the outer membrane factor (OMF) (TC 1.B.17) family.</text>
</comment>
<dbReference type="Proteomes" id="UP000265619">
    <property type="component" value="Unassembled WGS sequence"/>
</dbReference>
<sequence length="483" mass="51958">MTMTRRLFSYAAPFALSVLVLAGCAVGPTYTAPNDAPVAISAPERALFAPDAVQRDWWRQLDDPQLDALIDRALAGNHDIRIAQARLLEARAMQTEAELDRLPVVTLGASKTRSIAQGNGVPADARTLAQSSRAGFDAGWEIDLFGRLQRLDEAATARAQASVADLEQVRIVAVAELARNYYEMRGAEQRMAVTHRTLDSLRQSLRVTEAQVRTGRGLEGDLASAQANLASTESQLPALETTRRQAAYRVAVLAGLRPAELEPMLQPQPLQVLDKRLPIGDLGELLRRRPDVLRAERGLAASTADVGAATAELYPRFDIGGFLGFIALRGSDLGSSSSRAFSVTPGVSWPALRLGSVKARLRGAEARADGERAVYEQTVLRAIEDVENALTGYGQNQLRLQRLLEASARSGRAAELAQVRYREGAAPYLSVLDAQRTLLRAQDAVAEAETASFTSLVALYKALGGGWQAPSEAPTDARGGPTT</sequence>
<keyword evidence="2" id="KW-0812">Transmembrane</keyword>
<dbReference type="NCBIfam" id="TIGR01845">
    <property type="entry name" value="outer_NodT"/>
    <property type="match status" value="1"/>
</dbReference>
<dbReference type="PANTHER" id="PTHR30203:SF25">
    <property type="entry name" value="OUTER MEMBRANE PROTEIN-RELATED"/>
    <property type="match status" value="1"/>
</dbReference>
<protein>
    <submittedName>
        <fullName evidence="3">TolC family protein</fullName>
    </submittedName>
</protein>
<dbReference type="Gene3D" id="2.20.200.10">
    <property type="entry name" value="Outer membrane efflux proteins (OEP)"/>
    <property type="match status" value="1"/>
</dbReference>
<dbReference type="PANTHER" id="PTHR30203">
    <property type="entry name" value="OUTER MEMBRANE CATION EFFLUX PROTEIN"/>
    <property type="match status" value="1"/>
</dbReference>
<comment type="subcellular location">
    <subcellularLocation>
        <location evidence="2">Cell membrane</location>
        <topology evidence="2">Lipid-anchor</topology>
    </subcellularLocation>
</comment>
<dbReference type="InterPro" id="IPR010131">
    <property type="entry name" value="MdtP/NodT-like"/>
</dbReference>
<proteinExistence type="inferred from homology"/>
<dbReference type="Gene3D" id="1.20.1600.10">
    <property type="entry name" value="Outer membrane efflux proteins (OEP)"/>
    <property type="match status" value="1"/>
</dbReference>
<keyword evidence="2" id="KW-0732">Signal</keyword>
<keyword evidence="2" id="KW-0449">Lipoprotein</keyword>
<evidence type="ECO:0000313" key="4">
    <source>
        <dbReference type="Proteomes" id="UP000265619"/>
    </source>
</evidence>
<evidence type="ECO:0000256" key="2">
    <source>
        <dbReference type="RuleBase" id="RU362097"/>
    </source>
</evidence>
<dbReference type="OrthoDB" id="9770517at2"/>
<keyword evidence="2" id="KW-1134">Transmembrane beta strand</keyword>
<keyword evidence="2" id="KW-0472">Membrane</keyword>
<keyword evidence="2" id="KW-0564">Palmitate</keyword>
<feature type="chain" id="PRO_5041012872" evidence="2">
    <location>
        <begin position="23"/>
        <end position="483"/>
    </location>
</feature>
<gene>
    <name evidence="3" type="ORF">D3H34_11425</name>
</gene>
<dbReference type="PROSITE" id="PS51257">
    <property type="entry name" value="PROKAR_LIPOPROTEIN"/>
    <property type="match status" value="1"/>
</dbReference>
<feature type="signal peptide" evidence="2">
    <location>
        <begin position="1"/>
        <end position="22"/>
    </location>
</feature>